<dbReference type="PANTHER" id="PTHR11727">
    <property type="entry name" value="DIMETHYLADENOSINE TRANSFERASE"/>
    <property type="match status" value="1"/>
</dbReference>
<dbReference type="Gene3D" id="3.40.50.150">
    <property type="entry name" value="Vaccinia Virus protein VP39"/>
    <property type="match status" value="1"/>
</dbReference>
<keyword evidence="5" id="KW-0949">S-adenosyl-L-methionine</keyword>
<evidence type="ECO:0000256" key="3">
    <source>
        <dbReference type="ARBA" id="ARBA00022603"/>
    </source>
</evidence>
<keyword evidence="3" id="KW-0489">Methyltransferase</keyword>
<dbReference type="InterPro" id="IPR023165">
    <property type="entry name" value="rRNA_Ade_diMease-like_C"/>
</dbReference>
<dbReference type="GO" id="GO:0034245">
    <property type="term" value="C:mitochondrial DNA-directed RNA polymerase complex"/>
    <property type="evidence" value="ECO:0007669"/>
    <property type="project" value="TreeGrafter"/>
</dbReference>
<protein>
    <recommendedName>
        <fullName evidence="2">Mitochondrial transcription factor 1</fullName>
    </recommendedName>
</protein>
<proteinExistence type="predicted"/>
<evidence type="ECO:0000256" key="2">
    <source>
        <dbReference type="ARBA" id="ARBA00013836"/>
    </source>
</evidence>
<feature type="region of interest" description="Disordered" evidence="8">
    <location>
        <begin position="133"/>
        <end position="189"/>
    </location>
</feature>
<feature type="compositionally biased region" description="Basic residues" evidence="8">
    <location>
        <begin position="136"/>
        <end position="148"/>
    </location>
</feature>
<dbReference type="InterPro" id="IPR029063">
    <property type="entry name" value="SAM-dependent_MTases_sf"/>
</dbReference>
<gene>
    <name evidence="9" type="ORF">BJ875DRAFT_272777</name>
</gene>
<evidence type="ECO:0000256" key="4">
    <source>
        <dbReference type="ARBA" id="ARBA00022679"/>
    </source>
</evidence>
<name>A0A9P7YKB0_9HELO</name>
<reference evidence="9" key="1">
    <citation type="journal article" date="2021" name="IMA Fungus">
        <title>Genomic characterization of three marine fungi, including Emericellopsis atlantica sp. nov. with signatures of a generalist lifestyle and marine biomass degradation.</title>
        <authorList>
            <person name="Hagestad O.C."/>
            <person name="Hou L."/>
            <person name="Andersen J.H."/>
            <person name="Hansen E.H."/>
            <person name="Altermark B."/>
            <person name="Li C."/>
            <person name="Kuhnert E."/>
            <person name="Cox R.J."/>
            <person name="Crous P.W."/>
            <person name="Spatafora J.W."/>
            <person name="Lail K."/>
            <person name="Amirebrahimi M."/>
            <person name="Lipzen A."/>
            <person name="Pangilinan J."/>
            <person name="Andreopoulos W."/>
            <person name="Hayes R.D."/>
            <person name="Ng V."/>
            <person name="Grigoriev I.V."/>
            <person name="Jackson S.A."/>
            <person name="Sutton T.D.S."/>
            <person name="Dobson A.D.W."/>
            <person name="Rama T."/>
        </authorList>
    </citation>
    <scope>NUCLEOTIDE SEQUENCE</scope>
    <source>
        <strain evidence="9">TRa018bII</strain>
    </source>
</reference>
<dbReference type="Proteomes" id="UP000824998">
    <property type="component" value="Unassembled WGS sequence"/>
</dbReference>
<dbReference type="InterPro" id="IPR001737">
    <property type="entry name" value="KsgA/Erm"/>
</dbReference>
<dbReference type="EMBL" id="MU251434">
    <property type="protein sequence ID" value="KAG9235343.1"/>
    <property type="molecule type" value="Genomic_DNA"/>
</dbReference>
<evidence type="ECO:0000256" key="6">
    <source>
        <dbReference type="ARBA" id="ARBA00022884"/>
    </source>
</evidence>
<organism evidence="9 10">
    <name type="scientific">Amylocarpus encephaloides</name>
    <dbReference type="NCBI Taxonomy" id="45428"/>
    <lineage>
        <taxon>Eukaryota</taxon>
        <taxon>Fungi</taxon>
        <taxon>Dikarya</taxon>
        <taxon>Ascomycota</taxon>
        <taxon>Pezizomycotina</taxon>
        <taxon>Leotiomycetes</taxon>
        <taxon>Helotiales</taxon>
        <taxon>Helotiales incertae sedis</taxon>
        <taxon>Amylocarpus</taxon>
    </lineage>
</organism>
<dbReference type="AlphaFoldDB" id="A0A9P7YKB0"/>
<keyword evidence="6" id="KW-0694">RNA-binding</keyword>
<dbReference type="OrthoDB" id="16079at2759"/>
<accession>A0A9P7YKB0</accession>
<feature type="compositionally biased region" description="Basic and acidic residues" evidence="8">
    <location>
        <begin position="33"/>
        <end position="49"/>
    </location>
</feature>
<evidence type="ECO:0000256" key="5">
    <source>
        <dbReference type="ARBA" id="ARBA00022691"/>
    </source>
</evidence>
<dbReference type="GO" id="GO:0006391">
    <property type="term" value="P:transcription initiation at mitochondrial promoter"/>
    <property type="evidence" value="ECO:0007669"/>
    <property type="project" value="TreeGrafter"/>
</dbReference>
<dbReference type="PANTHER" id="PTHR11727:SF17">
    <property type="entry name" value="DIMETHYLADENOSINE TRANSFERASE 1, MITOCHONDRIAL"/>
    <property type="match status" value="1"/>
</dbReference>
<dbReference type="GO" id="GO:0032259">
    <property type="term" value="P:methylation"/>
    <property type="evidence" value="ECO:0007669"/>
    <property type="project" value="UniProtKB-KW"/>
</dbReference>
<dbReference type="GO" id="GO:0003723">
    <property type="term" value="F:RNA binding"/>
    <property type="evidence" value="ECO:0007669"/>
    <property type="project" value="UniProtKB-KW"/>
</dbReference>
<dbReference type="GO" id="GO:0005759">
    <property type="term" value="C:mitochondrial matrix"/>
    <property type="evidence" value="ECO:0007669"/>
    <property type="project" value="TreeGrafter"/>
</dbReference>
<sequence length="781" mass="89485">MRPYFSCASRPALRALCFTSQCGRAFHPAPYRYQREDRPKLDESRRSEDLSPASLSVEQPKNSTSPPAQFKKCKPTRRTKLGTLEPHLLEGRTDEQILDSSASNFASKDARVQDIASAFESLVAAELTTGGDALKTTKRPHGGARTRKPAGLDTEEDALKAPKRSVGRPKLPPHEREKTATRPRKPKPAFHGNAWVEQVYNLRELDKATANTVLHLARGYGYDEPGVKRTKRAPSGIDKKRVHVLHPGLCDDILQRMKPYLTKHVGCDIIDINPGPAIWSSKVHEFLKPRSHILMEPETQLYGSIIQPLLDAPDSKYKLIPKSGVIWANLETVLDKEHLPHQIELVSGDPRLQEPNDTLLVLFNLSYWPKKSYRGFSSIQNLVTHQLMGASRTNSLFHKYGLVRVLMWVEDEDRYTHLPREIMTRKKSAMEAEISCQSILEIASSTTATNKKFRRDERIEATSTAKVLERMRAAGVSTPPGRESLPQLQLSQADISSIQMTSKPQRDLVERQRRFDRGDFTKYKVGLEKNRHNYTDEWLGMQRLAFRSASIVNRAADVDKLTLKGKDLILRQQAIHAVDSEEAQQERENLINLRRELNNEMVELPSVAHKTSAHINLDHWRMLIQDPPNLMYDRREYEPLRVSPQEFFPNHELALLDFQPRPLWPCLREDYSARFDIFEYIYAQISSSPSSSIQEGLKVVWPGFAEWLEVDCPSLRDPTKGGDPDLNISVRCLSVDLYEAIVESWLRWPVRPTRMEMLRMTSSNWRDFREGDWEPRDEILT</sequence>
<keyword evidence="10" id="KW-1185">Reference proteome</keyword>
<keyword evidence="4" id="KW-0808">Transferase</keyword>
<comment type="caution">
    <text evidence="9">The sequence shown here is derived from an EMBL/GenBank/DDBJ whole genome shotgun (WGS) entry which is preliminary data.</text>
</comment>
<feature type="compositionally biased region" description="Polar residues" evidence="8">
    <location>
        <begin position="53"/>
        <end position="67"/>
    </location>
</feature>
<evidence type="ECO:0000256" key="1">
    <source>
        <dbReference type="ARBA" id="ARBA00004173"/>
    </source>
</evidence>
<dbReference type="GO" id="GO:0034246">
    <property type="term" value="F:mitochondrial transcription factor activity"/>
    <property type="evidence" value="ECO:0007669"/>
    <property type="project" value="TreeGrafter"/>
</dbReference>
<comment type="function">
    <text evidence="7">Mitochondrial transcription factor that confers selective promoter recognition on the core subunit of the yeast mitochondrial RNA polymerase. Interacts with DNA in a non-specific manner.</text>
</comment>
<dbReference type="GO" id="GO:0008168">
    <property type="term" value="F:methyltransferase activity"/>
    <property type="evidence" value="ECO:0007669"/>
    <property type="project" value="UniProtKB-KW"/>
</dbReference>
<evidence type="ECO:0000313" key="9">
    <source>
        <dbReference type="EMBL" id="KAG9235343.1"/>
    </source>
</evidence>
<evidence type="ECO:0000256" key="7">
    <source>
        <dbReference type="ARBA" id="ARBA00024915"/>
    </source>
</evidence>
<evidence type="ECO:0000313" key="10">
    <source>
        <dbReference type="Proteomes" id="UP000824998"/>
    </source>
</evidence>
<comment type="subcellular location">
    <subcellularLocation>
        <location evidence="1">Mitochondrion</location>
    </subcellularLocation>
</comment>
<evidence type="ECO:0000256" key="8">
    <source>
        <dbReference type="SAM" id="MobiDB-lite"/>
    </source>
</evidence>
<feature type="region of interest" description="Disordered" evidence="8">
    <location>
        <begin position="33"/>
        <end position="77"/>
    </location>
</feature>
<dbReference type="Gene3D" id="1.10.8.100">
    <property type="entry name" value="Ribosomal RNA adenine dimethylase-like, domain 2"/>
    <property type="match status" value="1"/>
</dbReference>